<gene>
    <name evidence="2" type="ORF">G3N56_14770</name>
</gene>
<protein>
    <submittedName>
        <fullName evidence="2">Uncharacterized protein</fullName>
    </submittedName>
</protein>
<keyword evidence="3" id="KW-1185">Reference proteome</keyword>
<dbReference type="EMBL" id="JAAGRQ010000073">
    <property type="protein sequence ID" value="NDY57996.1"/>
    <property type="molecule type" value="Genomic_DNA"/>
</dbReference>
<proteinExistence type="predicted"/>
<dbReference type="AlphaFoldDB" id="A0A7K3NP80"/>
<evidence type="ECO:0000256" key="1">
    <source>
        <dbReference type="SAM" id="SignalP"/>
    </source>
</evidence>
<evidence type="ECO:0000313" key="3">
    <source>
        <dbReference type="Proteomes" id="UP000469724"/>
    </source>
</evidence>
<feature type="chain" id="PRO_5029520620" evidence="1">
    <location>
        <begin position="20"/>
        <end position="168"/>
    </location>
</feature>
<name>A0A7K3NP80_9BACT</name>
<evidence type="ECO:0000313" key="2">
    <source>
        <dbReference type="EMBL" id="NDY57996.1"/>
    </source>
</evidence>
<comment type="caution">
    <text evidence="2">The sequence shown here is derived from an EMBL/GenBank/DDBJ whole genome shotgun (WGS) entry which is preliminary data.</text>
</comment>
<organism evidence="2 3">
    <name type="scientific">Desulfolutivibrio sulfodismutans</name>
    <dbReference type="NCBI Taxonomy" id="63561"/>
    <lineage>
        <taxon>Bacteria</taxon>
        <taxon>Pseudomonadati</taxon>
        <taxon>Thermodesulfobacteriota</taxon>
        <taxon>Desulfovibrionia</taxon>
        <taxon>Desulfovibrionales</taxon>
        <taxon>Desulfovibrionaceae</taxon>
        <taxon>Desulfolutivibrio</taxon>
    </lineage>
</organism>
<accession>A0A7K3NP80</accession>
<reference evidence="2 3" key="1">
    <citation type="submission" date="2020-02" db="EMBL/GenBank/DDBJ databases">
        <title>Comparative genomics of sulfur disproportionating microorganisms.</title>
        <authorList>
            <person name="Ward L.M."/>
            <person name="Bertran E."/>
            <person name="Johnston D.T."/>
        </authorList>
    </citation>
    <scope>NUCLEOTIDE SEQUENCE [LARGE SCALE GENOMIC DNA]</scope>
    <source>
        <strain evidence="2 3">DSM 3696</strain>
    </source>
</reference>
<sequence length="168" mass="17881">MLCAAACAAVMLSSVPGYAIGPDRQSVYLTVAGPLEVVRQGADHVVTLRGKPIHQSKGEPLTAQSYMSVGELDDGFDAVLLRRGLGNVDCPVVYDLITVGADGKSALVQSFNSCSRLADIRAVGDKLYFVLENKAGKTDVLEYSDDDRKRSAPVKLKKSALPKAETPN</sequence>
<feature type="signal peptide" evidence="1">
    <location>
        <begin position="1"/>
        <end position="19"/>
    </location>
</feature>
<dbReference type="Proteomes" id="UP000469724">
    <property type="component" value="Unassembled WGS sequence"/>
</dbReference>
<keyword evidence="1" id="KW-0732">Signal</keyword>